<feature type="transmembrane region" description="Helical" evidence="1">
    <location>
        <begin position="77"/>
        <end position="95"/>
    </location>
</feature>
<feature type="transmembrane region" description="Helical" evidence="1">
    <location>
        <begin position="327"/>
        <end position="346"/>
    </location>
</feature>
<reference evidence="2 3" key="1">
    <citation type="submission" date="2016-10" db="EMBL/GenBank/DDBJ databases">
        <authorList>
            <person name="de Groot N.N."/>
        </authorList>
    </citation>
    <scope>NUCLEOTIDE SEQUENCE [LARGE SCALE GENOMIC DNA]</scope>
    <source>
        <strain evidence="2 3">DSM 20581</strain>
    </source>
</reference>
<dbReference type="RefSeq" id="WP_092480497.1">
    <property type="nucleotide sequence ID" value="NZ_FOXW01000005.1"/>
</dbReference>
<accession>A0A1I5XKH4</accession>
<dbReference type="AlphaFoldDB" id="A0A1I5XKH4"/>
<feature type="transmembrane region" description="Helical" evidence="1">
    <location>
        <begin position="231"/>
        <end position="252"/>
    </location>
</feature>
<proteinExistence type="predicted"/>
<dbReference type="EMBL" id="FOXW01000005">
    <property type="protein sequence ID" value="SFQ32448.1"/>
    <property type="molecule type" value="Genomic_DNA"/>
</dbReference>
<keyword evidence="1" id="KW-0472">Membrane</keyword>
<feature type="transmembrane region" description="Helical" evidence="1">
    <location>
        <begin position="107"/>
        <end position="125"/>
    </location>
</feature>
<feature type="transmembrane region" description="Helical" evidence="1">
    <location>
        <begin position="21"/>
        <end position="40"/>
    </location>
</feature>
<keyword evidence="3" id="KW-1185">Reference proteome</keyword>
<evidence type="ECO:0000313" key="3">
    <source>
        <dbReference type="Proteomes" id="UP000199136"/>
    </source>
</evidence>
<evidence type="ECO:0000256" key="1">
    <source>
        <dbReference type="SAM" id="Phobius"/>
    </source>
</evidence>
<keyword evidence="1" id="KW-1133">Transmembrane helix</keyword>
<dbReference type="InterPro" id="IPR025291">
    <property type="entry name" value="DUF4153"/>
</dbReference>
<name>A0A1I5XKH4_9LACT</name>
<dbReference type="Proteomes" id="UP000199136">
    <property type="component" value="Unassembled WGS sequence"/>
</dbReference>
<feature type="transmembrane region" description="Helical" evidence="1">
    <location>
        <begin position="296"/>
        <end position="315"/>
    </location>
</feature>
<sequence length="595" mass="67569">MKWKQFFKGRMQSLTTAISRFPLTVLFLVLAAIINTLNIQTENVEYVEWMLACFMGALAAAVAQVSYEHFFREKEKMWYVLFVPVLLFALLYYFMIDIESDMFSLKVVVRTVALAFALLMAFIWIPSIKNRLSFSDSFTAGFKSLFTTIMFSIVLGAGILSILSAVNVLLINVDYRLFLHASNIVASLFAPLLFLSYIPVYLQQNESSSEQINQSAEVDEAISVPKTLEVLLTYIVIPLTMVFTIILALYILMNIGRDFWINNLLEPMLVSYAIVVILVMLFIGRLDNKMVVYFRLVFPKILFLIVLLQTVASVIQISEKGLTIGRYYVILFGVFAIIASIIFSIWPKQKNGLVAAVLIVFSLISITPPVDAFTVSKNGQIAFLEATLKNNEMLKGNELQPRSDLPENEQRKIMETVNDLEQNGNIKEVSFLPDDYQTSTDFESAFGFDPYNDGTIIEEYSYYYFEWTEETAVNVSDYQQLIKVQFDTLNTSSNEAVQTIEIEGNTYQLETQEAEDDLILLLKDQENGEIIQTNVTNALEEIEPSSDFNQADLTFEQAFIENENNAAIVDTLVMQLNDNNDQGYSGELFVFVSIK</sequence>
<dbReference type="Pfam" id="PF13687">
    <property type="entry name" value="DUF4153"/>
    <property type="match status" value="1"/>
</dbReference>
<feature type="transmembrane region" description="Helical" evidence="1">
    <location>
        <begin position="46"/>
        <end position="65"/>
    </location>
</feature>
<organism evidence="2 3">
    <name type="scientific">Desemzia incerta</name>
    <dbReference type="NCBI Taxonomy" id="82801"/>
    <lineage>
        <taxon>Bacteria</taxon>
        <taxon>Bacillati</taxon>
        <taxon>Bacillota</taxon>
        <taxon>Bacilli</taxon>
        <taxon>Lactobacillales</taxon>
        <taxon>Carnobacteriaceae</taxon>
        <taxon>Desemzia</taxon>
    </lineage>
</organism>
<gene>
    <name evidence="2" type="ORF">SAMN04488506_1452</name>
</gene>
<feature type="transmembrane region" description="Helical" evidence="1">
    <location>
        <begin position="264"/>
        <end position="284"/>
    </location>
</feature>
<feature type="transmembrane region" description="Helical" evidence="1">
    <location>
        <begin position="353"/>
        <end position="370"/>
    </location>
</feature>
<feature type="transmembrane region" description="Helical" evidence="1">
    <location>
        <begin position="177"/>
        <end position="202"/>
    </location>
</feature>
<dbReference type="OrthoDB" id="9809196at2"/>
<protein>
    <recommendedName>
        <fullName evidence="4">DUF4153 domain-containing protein</fullName>
    </recommendedName>
</protein>
<feature type="transmembrane region" description="Helical" evidence="1">
    <location>
        <begin position="145"/>
        <end position="171"/>
    </location>
</feature>
<evidence type="ECO:0000313" key="2">
    <source>
        <dbReference type="EMBL" id="SFQ32448.1"/>
    </source>
</evidence>
<dbReference type="STRING" id="82801.SAMN04488506_1452"/>
<evidence type="ECO:0008006" key="4">
    <source>
        <dbReference type="Google" id="ProtNLM"/>
    </source>
</evidence>
<keyword evidence="1" id="KW-0812">Transmembrane</keyword>